<evidence type="ECO:0000256" key="3">
    <source>
        <dbReference type="ARBA" id="ARBA00022490"/>
    </source>
</evidence>
<sequence>MELGLRVVRGPDWKWGLQDGGVGHVGTVVEIGHRNSSTIPFKTVVVQWDSGSRSNYRVGYQGSYDLRVLDNAPAGAYHPRVKCDECGSAGIIGMRWQCSTCIEFDLCTPCYMKGAHDLNHPFIRIDTIYHLGLEMPKRSLNNTVKIQARGIFKGARVVRGYDWEWDLQDGGDGKIGEVIDIRDWDSASGRSVASVKWQRSSNVYRVGHKGKVDLKCVVDAAGGYYYRDHLPILGQNFVVSGPPESLIGAAATARPQIASSQQRQQQQSSSSSSSSSSVGAMARSCPFNIGDKVRVAVSTVDDLKTLQKDHGGWNPRMAQYINKVGIVHRITDKRDIRVQFDKCRMRWTFNPDALEKYSCFAIGDLVKVIDDEDLVKKLQHYHGEYVPDMTNILGSTGRVVKVYTDGDLRVSFEGKTWTLNPQCVINISEMKRVEQAKDKKPDVYTLKDWLNELGMLAESSREIYSADKQSLEGTDPANTSTSSNTNNINNNNPTSSNSSTSDSASNQLNATSEANNTDIKCLICDENFANIRFYPCTHQVCCSDCSDCIVRMKKCISCKQVIKKLLYIESSNGQIYGIVDHGASSSNSSSNMSFGPLPSSSTTSLLNNFQAKSLTIKPDGELNISDPIQRLQYLETKIMEIEEANTCGICLESTKNVIFLCGHGACANCSSTLSICHMCRKTITKRINIY</sequence>
<keyword evidence="3" id="KW-0963">Cytoplasm</keyword>
<dbReference type="Proteomes" id="UP000015104">
    <property type="component" value="Unassembled WGS sequence"/>
</dbReference>
<dbReference type="InterPro" id="IPR000433">
    <property type="entry name" value="Znf_ZZ"/>
</dbReference>
<dbReference type="FunFam" id="3.30.60.90:FF:000004">
    <property type="entry name" value="Putative E3 ubiquitin-protein ligase MIB2"/>
    <property type="match status" value="1"/>
</dbReference>
<keyword evidence="6" id="KW-0677">Repeat</keyword>
<dbReference type="SUPFAM" id="SSF57850">
    <property type="entry name" value="RING/U-box"/>
    <property type="match status" value="2"/>
</dbReference>
<dbReference type="SMART" id="SM00184">
    <property type="entry name" value="RING"/>
    <property type="match status" value="2"/>
</dbReference>
<dbReference type="Gene3D" id="3.30.40.10">
    <property type="entry name" value="Zinc/RING finger domain, C3HC4 (zinc finger)"/>
    <property type="match status" value="2"/>
</dbReference>
<dbReference type="FunFam" id="2.30.30.40:FF:000044">
    <property type="entry name" value="E3 ubiquitin-protein ligase MIB2, putative"/>
    <property type="match status" value="1"/>
</dbReference>
<proteinExistence type="predicted"/>
<feature type="compositionally biased region" description="Low complexity" evidence="13">
    <location>
        <begin position="259"/>
        <end position="277"/>
    </location>
</feature>
<dbReference type="InterPro" id="IPR043145">
    <property type="entry name" value="Znf_ZZ_sf"/>
</dbReference>
<dbReference type="GO" id="GO:0004842">
    <property type="term" value="F:ubiquitin-protein transferase activity"/>
    <property type="evidence" value="ECO:0007669"/>
    <property type="project" value="InterPro"/>
</dbReference>
<dbReference type="PROSITE" id="PS01357">
    <property type="entry name" value="ZF_ZZ_1"/>
    <property type="match status" value="1"/>
</dbReference>
<dbReference type="eggNOG" id="KOG0504">
    <property type="taxonomic scope" value="Eukaryota"/>
</dbReference>
<feature type="compositionally biased region" description="Low complexity" evidence="13">
    <location>
        <begin position="474"/>
        <end position="506"/>
    </location>
</feature>
<keyword evidence="10" id="KW-0914">Notch signaling pathway</keyword>
<dbReference type="STRING" id="32264.T1JXU9"/>
<reference evidence="17" key="2">
    <citation type="submission" date="2015-06" db="UniProtKB">
        <authorList>
            <consortium name="EnsemblMetazoa"/>
        </authorList>
    </citation>
    <scope>IDENTIFICATION</scope>
</reference>
<evidence type="ECO:0000256" key="6">
    <source>
        <dbReference type="ARBA" id="ARBA00022737"/>
    </source>
</evidence>
<dbReference type="Pfam" id="PF00569">
    <property type="entry name" value="ZZ"/>
    <property type="match status" value="1"/>
</dbReference>
<keyword evidence="8" id="KW-0833">Ubl conjugation pathway</keyword>
<dbReference type="InterPro" id="IPR010606">
    <property type="entry name" value="Mib_Herc2"/>
</dbReference>
<keyword evidence="7 12" id="KW-0863">Zinc-finger</keyword>
<feature type="domain" description="ZZ-type" evidence="15">
    <location>
        <begin position="78"/>
        <end position="130"/>
    </location>
</feature>
<keyword evidence="4" id="KW-0808">Transferase</keyword>
<evidence type="ECO:0000256" key="5">
    <source>
        <dbReference type="ARBA" id="ARBA00022723"/>
    </source>
</evidence>
<dbReference type="PROSITE" id="PS50135">
    <property type="entry name" value="ZF_ZZ_2"/>
    <property type="match status" value="1"/>
</dbReference>
<keyword evidence="18" id="KW-1185">Reference proteome</keyword>
<feature type="domain" description="RING-type" evidence="14">
    <location>
        <begin position="647"/>
        <end position="680"/>
    </location>
</feature>
<feature type="region of interest" description="Disordered" evidence="13">
    <location>
        <begin position="251"/>
        <end position="279"/>
    </location>
</feature>
<dbReference type="GO" id="GO:0007219">
    <property type="term" value="P:Notch signaling pathway"/>
    <property type="evidence" value="ECO:0007669"/>
    <property type="project" value="UniProtKB-KW"/>
</dbReference>
<dbReference type="PROSITE" id="PS50089">
    <property type="entry name" value="ZF_RING_2"/>
    <property type="match status" value="2"/>
</dbReference>
<dbReference type="CDD" id="cd16520">
    <property type="entry name" value="RING-HC_MIBs-like"/>
    <property type="match status" value="1"/>
</dbReference>
<accession>T1JXU9</accession>
<evidence type="ECO:0000256" key="13">
    <source>
        <dbReference type="SAM" id="MobiDB-lite"/>
    </source>
</evidence>
<organism evidence="17 18">
    <name type="scientific">Tetranychus urticae</name>
    <name type="common">Two-spotted spider mite</name>
    <dbReference type="NCBI Taxonomy" id="32264"/>
    <lineage>
        <taxon>Eukaryota</taxon>
        <taxon>Metazoa</taxon>
        <taxon>Ecdysozoa</taxon>
        <taxon>Arthropoda</taxon>
        <taxon>Chelicerata</taxon>
        <taxon>Arachnida</taxon>
        <taxon>Acari</taxon>
        <taxon>Acariformes</taxon>
        <taxon>Trombidiformes</taxon>
        <taxon>Prostigmata</taxon>
        <taxon>Eleutherengona</taxon>
        <taxon>Raphignathae</taxon>
        <taxon>Tetranychoidea</taxon>
        <taxon>Tetranychidae</taxon>
        <taxon>Tetranychus</taxon>
    </lineage>
</organism>
<dbReference type="SUPFAM" id="SSF159034">
    <property type="entry name" value="Mib/herc2 domain-like"/>
    <property type="match status" value="2"/>
</dbReference>
<dbReference type="FunFam" id="2.30.30.40:FF:000078">
    <property type="entry name" value="Putative e3 ubiquitin-protein ligase mib2"/>
    <property type="match status" value="1"/>
</dbReference>
<evidence type="ECO:0000256" key="4">
    <source>
        <dbReference type="ARBA" id="ARBA00022679"/>
    </source>
</evidence>
<feature type="region of interest" description="Disordered" evidence="13">
    <location>
        <begin position="468"/>
        <end position="509"/>
    </location>
</feature>
<evidence type="ECO:0000256" key="10">
    <source>
        <dbReference type="ARBA" id="ARBA00022976"/>
    </source>
</evidence>
<evidence type="ECO:0000259" key="15">
    <source>
        <dbReference type="PROSITE" id="PS50135"/>
    </source>
</evidence>
<dbReference type="OMA" id="FANIRFY"/>
<dbReference type="Gene3D" id="3.30.60.90">
    <property type="match status" value="1"/>
</dbReference>
<dbReference type="AlphaFoldDB" id="T1JXU9"/>
<dbReference type="InterPro" id="IPR001841">
    <property type="entry name" value="Znf_RING"/>
</dbReference>
<evidence type="ECO:0000256" key="2">
    <source>
        <dbReference type="ARBA" id="ARBA00004906"/>
    </source>
</evidence>
<reference evidence="18" key="1">
    <citation type="submission" date="2011-08" db="EMBL/GenBank/DDBJ databases">
        <authorList>
            <person name="Rombauts S."/>
        </authorList>
    </citation>
    <scope>NUCLEOTIDE SEQUENCE</scope>
    <source>
        <strain evidence="18">London</strain>
    </source>
</reference>
<evidence type="ECO:0000259" key="14">
    <source>
        <dbReference type="PROSITE" id="PS50089"/>
    </source>
</evidence>
<feature type="domain" description="RING-type" evidence="14">
    <location>
        <begin position="521"/>
        <end position="559"/>
    </location>
</feature>
<dbReference type="Pfam" id="PF06701">
    <property type="entry name" value="MIB_HERC2"/>
    <property type="match status" value="2"/>
</dbReference>
<name>T1JXU9_TETUR</name>
<evidence type="ECO:0000256" key="7">
    <source>
        <dbReference type="ARBA" id="ARBA00022771"/>
    </source>
</evidence>
<dbReference type="PANTHER" id="PTHR24202:SF4">
    <property type="entry name" value="E3 UBIQUITIN-PROTEIN LIGASE MIB2-RELATED"/>
    <property type="match status" value="1"/>
</dbReference>
<dbReference type="OrthoDB" id="2122982at2759"/>
<dbReference type="SMART" id="SM00291">
    <property type="entry name" value="ZnF_ZZ"/>
    <property type="match status" value="1"/>
</dbReference>
<dbReference type="InterPro" id="IPR013083">
    <property type="entry name" value="Znf_RING/FYVE/PHD"/>
</dbReference>
<dbReference type="GO" id="GO:0008270">
    <property type="term" value="F:zinc ion binding"/>
    <property type="evidence" value="ECO:0007669"/>
    <property type="project" value="UniProtKB-KW"/>
</dbReference>
<dbReference type="EnsemblMetazoa" id="tetur02g13330.1">
    <property type="protein sequence ID" value="tetur02g13330.1"/>
    <property type="gene ID" value="tetur02g13330"/>
</dbReference>
<evidence type="ECO:0000256" key="11">
    <source>
        <dbReference type="ARBA" id="ARBA00023043"/>
    </source>
</evidence>
<dbReference type="InterPro" id="IPR040847">
    <property type="entry name" value="SH3_15"/>
</dbReference>
<dbReference type="KEGG" id="tut:107371191"/>
<dbReference type="eggNOG" id="KOG4582">
    <property type="taxonomic scope" value="Eukaryota"/>
</dbReference>
<keyword evidence="9" id="KW-0862">Zinc</keyword>
<dbReference type="EMBL" id="CAEY01000835">
    <property type="status" value="NOT_ANNOTATED_CDS"/>
    <property type="molecule type" value="Genomic_DNA"/>
</dbReference>
<dbReference type="PANTHER" id="PTHR24202">
    <property type="entry name" value="E3 UBIQUITIN-PROTEIN LIGASE MIB2"/>
    <property type="match status" value="1"/>
</dbReference>
<dbReference type="Gene3D" id="2.30.30.40">
    <property type="entry name" value="SH3 Domains"/>
    <property type="match status" value="2"/>
</dbReference>
<evidence type="ECO:0000259" key="16">
    <source>
        <dbReference type="PROSITE" id="PS51416"/>
    </source>
</evidence>
<dbReference type="InterPro" id="IPR037252">
    <property type="entry name" value="Mib_Herc2_sf"/>
</dbReference>
<keyword evidence="5" id="KW-0479">Metal-binding</keyword>
<gene>
    <name evidence="17" type="primary">107371191</name>
</gene>
<dbReference type="GO" id="GO:0005737">
    <property type="term" value="C:cytoplasm"/>
    <property type="evidence" value="ECO:0007669"/>
    <property type="project" value="UniProtKB-SubCell"/>
</dbReference>
<dbReference type="Pfam" id="PF13920">
    <property type="entry name" value="zf-C3HC4_3"/>
    <property type="match status" value="2"/>
</dbReference>
<protein>
    <recommendedName>
        <fullName evidence="19">RING-type E3 ubiquitin transferase</fullName>
    </recommendedName>
</protein>
<evidence type="ECO:0000256" key="9">
    <source>
        <dbReference type="ARBA" id="ARBA00022833"/>
    </source>
</evidence>
<comment type="subcellular location">
    <subcellularLocation>
        <location evidence="1">Cytoplasm</location>
    </subcellularLocation>
</comment>
<dbReference type="UniPathway" id="UPA00143"/>
<keyword evidence="11" id="KW-0040">ANK repeat</keyword>
<dbReference type="PROSITE" id="PS51416">
    <property type="entry name" value="MIB_HERC2"/>
    <property type="match status" value="2"/>
</dbReference>
<dbReference type="HOGENOM" id="CLU_399202_0_0_1"/>
<evidence type="ECO:0000313" key="17">
    <source>
        <dbReference type="EnsemblMetazoa" id="tetur02g13330.1"/>
    </source>
</evidence>
<feature type="domain" description="MIB/HERC2" evidence="16">
    <location>
        <begin position="1"/>
        <end position="72"/>
    </location>
</feature>
<evidence type="ECO:0000256" key="8">
    <source>
        <dbReference type="ARBA" id="ARBA00022786"/>
    </source>
</evidence>
<dbReference type="GO" id="GO:0016567">
    <property type="term" value="P:protein ubiquitination"/>
    <property type="evidence" value="ECO:0007669"/>
    <property type="project" value="UniProtKB-UniPathway"/>
</dbReference>
<comment type="pathway">
    <text evidence="2">Protein modification; protein ubiquitination.</text>
</comment>
<feature type="domain" description="MIB/HERC2" evidence="16">
    <location>
        <begin position="143"/>
        <end position="220"/>
    </location>
</feature>
<evidence type="ECO:0000256" key="12">
    <source>
        <dbReference type="PROSITE-ProRule" id="PRU00228"/>
    </source>
</evidence>
<evidence type="ECO:0008006" key="19">
    <source>
        <dbReference type="Google" id="ProtNLM"/>
    </source>
</evidence>
<evidence type="ECO:0000256" key="1">
    <source>
        <dbReference type="ARBA" id="ARBA00004496"/>
    </source>
</evidence>
<evidence type="ECO:0000313" key="18">
    <source>
        <dbReference type="Proteomes" id="UP000015104"/>
    </source>
</evidence>
<dbReference type="Pfam" id="PF18346">
    <property type="entry name" value="SH3_15"/>
    <property type="match status" value="2"/>
</dbReference>